<feature type="domain" description="SH3b" evidence="7">
    <location>
        <begin position="324"/>
        <end position="393"/>
    </location>
</feature>
<feature type="transmembrane region" description="Helical" evidence="6">
    <location>
        <begin position="26"/>
        <end position="44"/>
    </location>
</feature>
<keyword evidence="10" id="KW-1185">Reference proteome</keyword>
<dbReference type="SMART" id="SM00287">
    <property type="entry name" value="SH3b"/>
    <property type="match status" value="3"/>
</dbReference>
<dbReference type="InterPro" id="IPR000064">
    <property type="entry name" value="NLP_P60_dom"/>
</dbReference>
<dbReference type="SUPFAM" id="SSF54001">
    <property type="entry name" value="Cysteine proteinases"/>
    <property type="match status" value="1"/>
</dbReference>
<keyword evidence="4" id="KW-0788">Thiol protease</keyword>
<dbReference type="PANTHER" id="PTHR34408:SF1">
    <property type="entry name" value="GLYCOSYL HYDROLASE FAMILY 19 DOMAIN-CONTAINING PROTEIN HI_1415"/>
    <property type="match status" value="1"/>
</dbReference>
<dbReference type="InterPro" id="IPR003646">
    <property type="entry name" value="SH3-like_bac-type"/>
</dbReference>
<evidence type="ECO:0000259" key="8">
    <source>
        <dbReference type="PROSITE" id="PS51935"/>
    </source>
</evidence>
<evidence type="ECO:0000256" key="1">
    <source>
        <dbReference type="ARBA" id="ARBA00007074"/>
    </source>
</evidence>
<evidence type="ECO:0000259" key="7">
    <source>
        <dbReference type="PROSITE" id="PS51781"/>
    </source>
</evidence>
<evidence type="ECO:0000313" key="10">
    <source>
        <dbReference type="Proteomes" id="UP001600894"/>
    </source>
</evidence>
<feature type="domain" description="NlpC/P60" evidence="8">
    <location>
        <begin position="425"/>
        <end position="545"/>
    </location>
</feature>
<proteinExistence type="inferred from homology"/>
<evidence type="ECO:0008006" key="11">
    <source>
        <dbReference type="Google" id="ProtNLM"/>
    </source>
</evidence>
<feature type="region of interest" description="Disordered" evidence="5">
    <location>
        <begin position="52"/>
        <end position="81"/>
    </location>
</feature>
<accession>A0ABQ0AXX7</accession>
<evidence type="ECO:0000256" key="5">
    <source>
        <dbReference type="SAM" id="MobiDB-lite"/>
    </source>
</evidence>
<evidence type="ECO:0000256" key="4">
    <source>
        <dbReference type="ARBA" id="ARBA00022807"/>
    </source>
</evidence>
<comment type="similarity">
    <text evidence="1">Belongs to the peptidase C40 family.</text>
</comment>
<dbReference type="Pfam" id="PF08239">
    <property type="entry name" value="SH3_3"/>
    <property type="match status" value="1"/>
</dbReference>
<dbReference type="Gene3D" id="3.90.1720.10">
    <property type="entry name" value="endopeptidase domain like (from Nostoc punctiforme)"/>
    <property type="match status" value="1"/>
</dbReference>
<dbReference type="PANTHER" id="PTHR34408">
    <property type="entry name" value="FAMILY PROTEIN, PUTATIVE-RELATED"/>
    <property type="match status" value="1"/>
</dbReference>
<comment type="caution">
    <text evidence="9">The sequence shown here is derived from an EMBL/GenBank/DDBJ whole genome shotgun (WGS) entry which is preliminary data.</text>
</comment>
<dbReference type="Pfam" id="PF00877">
    <property type="entry name" value="NLPC_P60"/>
    <property type="match status" value="1"/>
</dbReference>
<dbReference type="Proteomes" id="UP001600894">
    <property type="component" value="Unassembled WGS sequence"/>
</dbReference>
<dbReference type="PROSITE" id="PS51935">
    <property type="entry name" value="NLPC_P60"/>
    <property type="match status" value="1"/>
</dbReference>
<protein>
    <recommendedName>
        <fullName evidence="11">Hydrolase Nlp/P60</fullName>
    </recommendedName>
</protein>
<evidence type="ECO:0000256" key="6">
    <source>
        <dbReference type="SAM" id="Phobius"/>
    </source>
</evidence>
<dbReference type="Gene3D" id="2.30.30.40">
    <property type="entry name" value="SH3 Domains"/>
    <property type="match status" value="4"/>
</dbReference>
<sequence>MHEHKDYVTSLNKARKKRNQKMDPRYLLVLLAVIAAAGIIALAVKNFKKPVSGRAGGGPSGQEQGTPSEAEPAEADAEADTEAQVAEALSHFTNLGLIQVSGYVNIRETPGTDGTILGTIANGGGCEVLGTEGDWTKIRSGGIEGYVNSQYMVTGDDAKNLAREYVKLRAVITAKSLRVRQTPDDTNSENVVGAVSEGQRFEVLGQEDGWIQIEDGYISQEYAQVSYALDEGRKLDEKSMAINQYENLVMSKVTGYLNVRSSPEDKGNANIIGKMTSKAGGEILETLDGWYKVKSGPIIGYISSDPQYTATGQEAKDIAMQTATKKAVISTDVLNVRTEPNTDAKIWTQIVKDEKYPVVDDPNTPDGWIRIDLDSVDEEDGGESDSAYISTRDNNVEVRYVINEAIKFKPADDGSSSGSGSSGSASRRSQVVNYALQFVGNPYVWGGTSLTKGADCSGFTMKVMEKFGVSLPHYSGSQAKMGKKVTSANMKPGDLIFYAGSNGRVNHVAMYIGNGQIVHAASRRSGIKISTWNYRSPVAIRNMLD</sequence>
<keyword evidence="6" id="KW-0472">Membrane</keyword>
<keyword evidence="2" id="KW-0645">Protease</keyword>
<reference evidence="9 10" key="1">
    <citation type="submission" date="2024-04" db="EMBL/GenBank/DDBJ databases">
        <title>Defined microbial consortia suppress multidrug-resistant proinflammatory Enterobacteriaceae via ecological control.</title>
        <authorList>
            <person name="Furuichi M."/>
            <person name="Kawaguchi T."/>
            <person name="Pust M."/>
            <person name="Yasuma K."/>
            <person name="Plichta D."/>
            <person name="Hasegawa N."/>
            <person name="Ohya T."/>
            <person name="Bhattarai S."/>
            <person name="Sasajima S."/>
            <person name="Aoto Y."/>
            <person name="Tuganbaev T."/>
            <person name="Yaginuma M."/>
            <person name="Ueda M."/>
            <person name="Okahashi N."/>
            <person name="Amafuji K."/>
            <person name="Kiridooshi Y."/>
            <person name="Sugita K."/>
            <person name="Strazar M."/>
            <person name="Skelly A."/>
            <person name="Suda W."/>
            <person name="Hattori M."/>
            <person name="Nakamoto N."/>
            <person name="Caballero S."/>
            <person name="Norman J."/>
            <person name="Olle B."/>
            <person name="Tanoue T."/>
            <person name="Arita M."/>
            <person name="Bucci V."/>
            <person name="Atarashi K."/>
            <person name="Xavier R."/>
            <person name="Honda K."/>
        </authorList>
    </citation>
    <scope>NUCLEOTIDE SEQUENCE [LARGE SCALE GENOMIC DNA]</scope>
    <source>
        <strain evidence="10">f13</strain>
    </source>
</reference>
<dbReference type="RefSeq" id="WP_176253822.1">
    <property type="nucleotide sequence ID" value="NZ_BAABXL010000001.1"/>
</dbReference>
<organism evidence="9 10">
    <name type="scientific">Enterocloster alcoholdehydrogenati</name>
    <dbReference type="NCBI Taxonomy" id="2547410"/>
    <lineage>
        <taxon>Bacteria</taxon>
        <taxon>Bacillati</taxon>
        <taxon>Bacillota</taxon>
        <taxon>Clostridia</taxon>
        <taxon>Lachnospirales</taxon>
        <taxon>Lachnospiraceae</taxon>
        <taxon>Enterocloster</taxon>
    </lineage>
</organism>
<dbReference type="EMBL" id="BAABXL010000001">
    <property type="protein sequence ID" value="GAA6268881.1"/>
    <property type="molecule type" value="Genomic_DNA"/>
</dbReference>
<feature type="domain" description="SH3b" evidence="7">
    <location>
        <begin position="93"/>
        <end position="156"/>
    </location>
</feature>
<evidence type="ECO:0000256" key="2">
    <source>
        <dbReference type="ARBA" id="ARBA00022670"/>
    </source>
</evidence>
<keyword evidence="3" id="KW-0378">Hydrolase</keyword>
<dbReference type="InterPro" id="IPR038765">
    <property type="entry name" value="Papain-like_cys_pep_sf"/>
</dbReference>
<feature type="compositionally biased region" description="Acidic residues" evidence="5">
    <location>
        <begin position="71"/>
        <end position="81"/>
    </location>
</feature>
<dbReference type="InterPro" id="IPR052354">
    <property type="entry name" value="Cell_Wall_Dynamics_Protein"/>
</dbReference>
<keyword evidence="6" id="KW-0812">Transmembrane</keyword>
<dbReference type="PROSITE" id="PS51781">
    <property type="entry name" value="SH3B"/>
    <property type="match status" value="2"/>
</dbReference>
<keyword evidence="6" id="KW-1133">Transmembrane helix</keyword>
<name>A0ABQ0AXX7_9FIRM</name>
<evidence type="ECO:0000313" key="9">
    <source>
        <dbReference type="EMBL" id="GAA6268881.1"/>
    </source>
</evidence>
<gene>
    <name evidence="9" type="ORF">F130042H8_19410</name>
</gene>
<evidence type="ECO:0000256" key="3">
    <source>
        <dbReference type="ARBA" id="ARBA00022801"/>
    </source>
</evidence>